<evidence type="ECO:0000259" key="2">
    <source>
        <dbReference type="SMART" id="SM00225"/>
    </source>
</evidence>
<dbReference type="SMART" id="SM00225">
    <property type="entry name" value="BTB"/>
    <property type="match status" value="1"/>
</dbReference>
<dbReference type="GO" id="GO:0097602">
    <property type="term" value="F:cullin family protein binding"/>
    <property type="evidence" value="ECO:0007669"/>
    <property type="project" value="TreeGrafter"/>
</dbReference>
<dbReference type="FunFam" id="3.30.710.10:FF:000005">
    <property type="entry name" value="Potassium channel tetramerization domain-containing 17"/>
    <property type="match status" value="1"/>
</dbReference>
<feature type="compositionally biased region" description="Polar residues" evidence="1">
    <location>
        <begin position="1"/>
        <end position="11"/>
    </location>
</feature>
<dbReference type="GO" id="GO:0043161">
    <property type="term" value="P:proteasome-mediated ubiquitin-dependent protein catabolic process"/>
    <property type="evidence" value="ECO:0007669"/>
    <property type="project" value="TreeGrafter"/>
</dbReference>
<dbReference type="GO" id="GO:0005737">
    <property type="term" value="C:cytoplasm"/>
    <property type="evidence" value="ECO:0007669"/>
    <property type="project" value="TreeGrafter"/>
</dbReference>
<comment type="caution">
    <text evidence="3">The sequence shown here is derived from an EMBL/GenBank/DDBJ whole genome shotgun (WGS) entry which is preliminary data.</text>
</comment>
<dbReference type="OrthoDB" id="1244179at2759"/>
<reference evidence="3 4" key="1">
    <citation type="journal article" date="2017" name="Curr. Biol.">
        <title>Genome architecture and evolution of a unichromosomal asexual nematode.</title>
        <authorList>
            <person name="Fradin H."/>
            <person name="Zegar C."/>
            <person name="Gutwein M."/>
            <person name="Lucas J."/>
            <person name="Kovtun M."/>
            <person name="Corcoran D."/>
            <person name="Baugh L.R."/>
            <person name="Kiontke K."/>
            <person name="Gunsalus K."/>
            <person name="Fitch D.H."/>
            <person name="Piano F."/>
        </authorList>
    </citation>
    <scope>NUCLEOTIDE SEQUENCE [LARGE SCALE GENOMIC DNA]</scope>
    <source>
        <strain evidence="3">PF1309</strain>
    </source>
</reference>
<evidence type="ECO:0000256" key="1">
    <source>
        <dbReference type="SAM" id="MobiDB-lite"/>
    </source>
</evidence>
<accession>A0A2A2KWM9</accession>
<sequence length="282" mass="30771">MSEMDISNSAAGSLGDERRRSAEDSIVSPFNRLNENGTSGQSEESSGSVPSSSSSSRPLPASIAGEGLLMSGRSLSTTMPPSDSGRFFLNHTNSTGQLLMHGSSTHSGAPSGSTLSVGQSKKWVKLNVGGKIFETTRSTLMREPGSFLHRLCQDDNALPTDRDDVGAYMIDRDPDYFGPVLNYLRHGKLIINPGIREEGILEEAEFYNLPHLAHLIIERIQEREKLKKELGVMPIHSNYAAYSGADQPQEYLCIVVRECADNGSMSDSTDRANLLQQKARHN</sequence>
<gene>
    <name evidence="3" type="ORF">WR25_11971</name>
</gene>
<keyword evidence="4" id="KW-1185">Reference proteome</keyword>
<dbReference type="EMBL" id="LIAE01007568">
    <property type="protein sequence ID" value="PAV78381.1"/>
    <property type="molecule type" value="Genomic_DNA"/>
</dbReference>
<dbReference type="SUPFAM" id="SSF54695">
    <property type="entry name" value="POZ domain"/>
    <property type="match status" value="1"/>
</dbReference>
<feature type="compositionally biased region" description="Low complexity" evidence="1">
    <location>
        <begin position="35"/>
        <end position="62"/>
    </location>
</feature>
<dbReference type="InterPro" id="IPR011333">
    <property type="entry name" value="SKP1/BTB/POZ_sf"/>
</dbReference>
<dbReference type="InterPro" id="IPR000210">
    <property type="entry name" value="BTB/POZ_dom"/>
</dbReference>
<feature type="region of interest" description="Disordered" evidence="1">
    <location>
        <begin position="1"/>
        <end position="63"/>
    </location>
</feature>
<dbReference type="STRING" id="2018661.A0A2A2KWM9"/>
<dbReference type="Gene3D" id="3.30.710.10">
    <property type="entry name" value="Potassium Channel Kv1.1, Chain A"/>
    <property type="match status" value="1"/>
</dbReference>
<feature type="domain" description="BTB" evidence="2">
    <location>
        <begin position="122"/>
        <end position="224"/>
    </location>
</feature>
<name>A0A2A2KWM9_9BILA</name>
<dbReference type="AlphaFoldDB" id="A0A2A2KWM9"/>
<protein>
    <recommendedName>
        <fullName evidence="2">BTB domain-containing protein</fullName>
    </recommendedName>
</protein>
<dbReference type="GO" id="GO:0031463">
    <property type="term" value="C:Cul3-RING ubiquitin ligase complex"/>
    <property type="evidence" value="ECO:0007669"/>
    <property type="project" value="TreeGrafter"/>
</dbReference>
<dbReference type="InterPro" id="IPR003131">
    <property type="entry name" value="T1-type_BTB"/>
</dbReference>
<dbReference type="Pfam" id="PF02214">
    <property type="entry name" value="BTB_2"/>
    <property type="match status" value="1"/>
</dbReference>
<dbReference type="CDD" id="cd18362">
    <property type="entry name" value="BTB_POZ_KCTD2-like"/>
    <property type="match status" value="1"/>
</dbReference>
<evidence type="ECO:0000313" key="4">
    <source>
        <dbReference type="Proteomes" id="UP000218231"/>
    </source>
</evidence>
<dbReference type="Proteomes" id="UP000218231">
    <property type="component" value="Unassembled WGS sequence"/>
</dbReference>
<dbReference type="GO" id="GO:0051260">
    <property type="term" value="P:protein homooligomerization"/>
    <property type="evidence" value="ECO:0007669"/>
    <property type="project" value="InterPro"/>
</dbReference>
<dbReference type="PANTHER" id="PTHR14958">
    <property type="entry name" value="POTASSIUM CHANNEL TETRAMERISATION DOMAIN CONTAINING PROTEIN"/>
    <property type="match status" value="1"/>
</dbReference>
<proteinExistence type="predicted"/>
<evidence type="ECO:0000313" key="3">
    <source>
        <dbReference type="EMBL" id="PAV78381.1"/>
    </source>
</evidence>
<dbReference type="Gene3D" id="6.10.140.750">
    <property type="match status" value="1"/>
</dbReference>
<dbReference type="PANTHER" id="PTHR14958:SF29">
    <property type="entry name" value="INSOMNIAC, ISOFORM B"/>
    <property type="match status" value="1"/>
</dbReference>
<organism evidence="3 4">
    <name type="scientific">Diploscapter pachys</name>
    <dbReference type="NCBI Taxonomy" id="2018661"/>
    <lineage>
        <taxon>Eukaryota</taxon>
        <taxon>Metazoa</taxon>
        <taxon>Ecdysozoa</taxon>
        <taxon>Nematoda</taxon>
        <taxon>Chromadorea</taxon>
        <taxon>Rhabditida</taxon>
        <taxon>Rhabditina</taxon>
        <taxon>Rhabditomorpha</taxon>
        <taxon>Rhabditoidea</taxon>
        <taxon>Rhabditidae</taxon>
        <taxon>Diploscapter</taxon>
    </lineage>
</organism>